<proteinExistence type="predicted"/>
<dbReference type="InterPro" id="IPR006665">
    <property type="entry name" value="OmpA-like"/>
</dbReference>
<dbReference type="InterPro" id="IPR050330">
    <property type="entry name" value="Bact_OuterMem_StrucFunc"/>
</dbReference>
<reference evidence="8 9" key="1">
    <citation type="submission" date="2016-10" db="EMBL/GenBank/DDBJ databases">
        <authorList>
            <person name="de Groot N.N."/>
        </authorList>
    </citation>
    <scope>NUCLEOTIDE SEQUENCE [LARGE SCALE GENOMIC DNA]</scope>
    <source>
        <strain evidence="8 9">DSM 25186</strain>
    </source>
</reference>
<sequence>MWTTLRKTIYFLAGSLVLLFGTTSPGEAQPPQFSHYQYTPLQVNPALVGTSSYATAITDFRRQQYAGGMAFRTTLLSGSYPLFNRATKQQVAGFGLSLLDDRTTEFYSFQQLNLNVAHPIQLGPMQWLSLGLQVDYSAKRLSTDGLTTGSQFLPERGFSPGAPTGEFLGNFSADFFSIHTGAYWYRLDEDDRQQAYAGLAVYHLNRPNESFTGQSSPLPMSVVMTAGWEIYRQQQWAVRPEVLVTHRGGGSWLSAGSMVQYELQPGNRRTPATTLDMAARYTTGQSMILSIQWVQPQLVFGFAYDVPLGAGRMQPNPSRGAAEFLLAFRKPVEPKNKKRRRKRSAKKRTKSSANRTTARRAPQPQPSGQEPTSTPPRSVAPNDSTALAAGAPSERGDTVAVAADVHRRHGFLQAGHLPESVLFGFNQTEVVDEQAPALEAVAQLMHDNPSLRLTLVGHTDNLGASEVNQQISEARAASVKQYLVRRGVAAERMTVEGEGERSPKFPNTDSALRSRNRRVEFRFVE</sequence>
<comment type="subcellular location">
    <subcellularLocation>
        <location evidence="1">Cell outer membrane</location>
    </subcellularLocation>
</comment>
<dbReference type="RefSeq" id="WP_089686776.1">
    <property type="nucleotide sequence ID" value="NZ_FNFO01000011.1"/>
</dbReference>
<dbReference type="Pfam" id="PF11751">
    <property type="entry name" value="PorP_SprF"/>
    <property type="match status" value="1"/>
</dbReference>
<dbReference type="Proteomes" id="UP000198510">
    <property type="component" value="Unassembled WGS sequence"/>
</dbReference>
<dbReference type="NCBIfam" id="TIGR03519">
    <property type="entry name" value="T9SS_PorP_fam"/>
    <property type="match status" value="1"/>
</dbReference>
<evidence type="ECO:0000256" key="6">
    <source>
        <dbReference type="SAM" id="SignalP"/>
    </source>
</evidence>
<dbReference type="PROSITE" id="PS51123">
    <property type="entry name" value="OMPA_2"/>
    <property type="match status" value="1"/>
</dbReference>
<accession>A0A1G9RJ19</accession>
<dbReference type="InterPro" id="IPR036737">
    <property type="entry name" value="OmpA-like_sf"/>
</dbReference>
<dbReference type="AlphaFoldDB" id="A0A1G9RJ19"/>
<dbReference type="PANTHER" id="PTHR30329:SF21">
    <property type="entry name" value="LIPOPROTEIN YIAD-RELATED"/>
    <property type="match status" value="1"/>
</dbReference>
<evidence type="ECO:0000256" key="3">
    <source>
        <dbReference type="ARBA" id="ARBA00023237"/>
    </source>
</evidence>
<keyword evidence="6" id="KW-0732">Signal</keyword>
<evidence type="ECO:0000313" key="8">
    <source>
        <dbReference type="EMBL" id="SDM23213.1"/>
    </source>
</evidence>
<feature type="compositionally biased region" description="Polar residues" evidence="5">
    <location>
        <begin position="366"/>
        <end position="385"/>
    </location>
</feature>
<keyword evidence="3" id="KW-0998">Cell outer membrane</keyword>
<feature type="domain" description="OmpA-like" evidence="7">
    <location>
        <begin position="410"/>
        <end position="525"/>
    </location>
</feature>
<dbReference type="SUPFAM" id="SSF103088">
    <property type="entry name" value="OmpA-like"/>
    <property type="match status" value="1"/>
</dbReference>
<gene>
    <name evidence="8" type="ORF">SAMN05421823_111174</name>
</gene>
<feature type="compositionally biased region" description="Basic residues" evidence="5">
    <location>
        <begin position="336"/>
        <end position="350"/>
    </location>
</feature>
<dbReference type="GO" id="GO:0009279">
    <property type="term" value="C:cell outer membrane"/>
    <property type="evidence" value="ECO:0007669"/>
    <property type="project" value="UniProtKB-SubCell"/>
</dbReference>
<dbReference type="STRING" id="1075417.SAMN05421823_111174"/>
<dbReference type="EMBL" id="FNFO01000011">
    <property type="protein sequence ID" value="SDM23213.1"/>
    <property type="molecule type" value="Genomic_DNA"/>
</dbReference>
<evidence type="ECO:0000313" key="9">
    <source>
        <dbReference type="Proteomes" id="UP000198510"/>
    </source>
</evidence>
<feature type="region of interest" description="Disordered" evidence="5">
    <location>
        <begin position="326"/>
        <end position="395"/>
    </location>
</feature>
<dbReference type="Pfam" id="PF00691">
    <property type="entry name" value="OmpA"/>
    <property type="match status" value="1"/>
</dbReference>
<dbReference type="Gene3D" id="3.30.1330.60">
    <property type="entry name" value="OmpA-like domain"/>
    <property type="match status" value="1"/>
</dbReference>
<evidence type="ECO:0000256" key="5">
    <source>
        <dbReference type="SAM" id="MobiDB-lite"/>
    </source>
</evidence>
<feature type="chain" id="PRO_5011793269" evidence="6">
    <location>
        <begin position="29"/>
        <end position="525"/>
    </location>
</feature>
<evidence type="ECO:0000256" key="4">
    <source>
        <dbReference type="PROSITE-ProRule" id="PRU00473"/>
    </source>
</evidence>
<dbReference type="CDD" id="cd07185">
    <property type="entry name" value="OmpA_C-like"/>
    <property type="match status" value="1"/>
</dbReference>
<evidence type="ECO:0000256" key="1">
    <source>
        <dbReference type="ARBA" id="ARBA00004442"/>
    </source>
</evidence>
<keyword evidence="9" id="KW-1185">Reference proteome</keyword>
<feature type="signal peptide" evidence="6">
    <location>
        <begin position="1"/>
        <end position="28"/>
    </location>
</feature>
<protein>
    <submittedName>
        <fullName evidence="8">Type IX secretion system membrane protein, PorP/SprF family</fullName>
    </submittedName>
</protein>
<dbReference type="PRINTS" id="PR01021">
    <property type="entry name" value="OMPADOMAIN"/>
</dbReference>
<dbReference type="OrthoDB" id="977390at2"/>
<dbReference type="InterPro" id="IPR019861">
    <property type="entry name" value="PorP/SprF_Bacteroidetes"/>
</dbReference>
<organism evidence="8 9">
    <name type="scientific">Catalinimonas alkaloidigena</name>
    <dbReference type="NCBI Taxonomy" id="1075417"/>
    <lineage>
        <taxon>Bacteria</taxon>
        <taxon>Pseudomonadati</taxon>
        <taxon>Bacteroidota</taxon>
        <taxon>Cytophagia</taxon>
        <taxon>Cytophagales</taxon>
        <taxon>Catalimonadaceae</taxon>
        <taxon>Catalinimonas</taxon>
    </lineage>
</organism>
<dbReference type="InterPro" id="IPR006664">
    <property type="entry name" value="OMP_bac"/>
</dbReference>
<dbReference type="PANTHER" id="PTHR30329">
    <property type="entry name" value="STATOR ELEMENT OF FLAGELLAR MOTOR COMPLEX"/>
    <property type="match status" value="1"/>
</dbReference>
<keyword evidence="2 4" id="KW-0472">Membrane</keyword>
<name>A0A1G9RJ19_9BACT</name>
<evidence type="ECO:0000259" key="7">
    <source>
        <dbReference type="PROSITE" id="PS51123"/>
    </source>
</evidence>
<evidence type="ECO:0000256" key="2">
    <source>
        <dbReference type="ARBA" id="ARBA00023136"/>
    </source>
</evidence>